<sequence>MLFRQHPDVDGFIDWKARTRKKTMENPPQVNDTLLVHVNKFFDREKAALQFVFPAMDLPEDSSSILTKHPRDRDRSVTEILETAERDAGRGSLLFRITKVVQCEVNRYSRVYFGRLEWHLSSETSTETQAIVTRTQPICLKLFDEALFKDFSQKQYASLPPASEGYSPRHHIWATDSVPLCSAVDMMQYEHAVYSRMEKFQGTFLPHVYGFHEITLPEGRNLYGFFTEIIEGKVLTSQEFRRYPVKWRAYFLHRLRHAIRALALNRISQEDWNAGQIIFTNIPELEEGPEEEDEPGEDIELEEMDSEDGEDRLDTESGETEDEEDRHDTELEDMEDWEDRLDFVLVDFAFTELRLGSLREGKPVGEIFGGGLGMARSNALAWAVFYVALEMGPAITDESIWFAEDDCEA</sequence>
<feature type="region of interest" description="Disordered" evidence="1">
    <location>
        <begin position="280"/>
        <end position="332"/>
    </location>
</feature>
<organism evidence="2 3">
    <name type="scientific">Cristinia sonorae</name>
    <dbReference type="NCBI Taxonomy" id="1940300"/>
    <lineage>
        <taxon>Eukaryota</taxon>
        <taxon>Fungi</taxon>
        <taxon>Dikarya</taxon>
        <taxon>Basidiomycota</taxon>
        <taxon>Agaricomycotina</taxon>
        <taxon>Agaricomycetes</taxon>
        <taxon>Agaricomycetidae</taxon>
        <taxon>Agaricales</taxon>
        <taxon>Pleurotineae</taxon>
        <taxon>Stephanosporaceae</taxon>
        <taxon>Cristinia</taxon>
    </lineage>
</organism>
<proteinExistence type="predicted"/>
<name>A0A8K0XJQ1_9AGAR</name>
<feature type="compositionally biased region" description="Acidic residues" evidence="1">
    <location>
        <begin position="284"/>
        <end position="332"/>
    </location>
</feature>
<keyword evidence="3" id="KW-1185">Reference proteome</keyword>
<dbReference type="AlphaFoldDB" id="A0A8K0XJQ1"/>
<comment type="caution">
    <text evidence="2">The sequence shown here is derived from an EMBL/GenBank/DDBJ whole genome shotgun (WGS) entry which is preliminary data.</text>
</comment>
<dbReference type="EMBL" id="JAEVFJ010000075">
    <property type="protein sequence ID" value="KAH8073007.1"/>
    <property type="molecule type" value="Genomic_DNA"/>
</dbReference>
<reference evidence="2" key="1">
    <citation type="journal article" date="2021" name="New Phytol.">
        <title>Evolutionary innovations through gain and loss of genes in the ectomycorrhizal Boletales.</title>
        <authorList>
            <person name="Wu G."/>
            <person name="Miyauchi S."/>
            <person name="Morin E."/>
            <person name="Kuo A."/>
            <person name="Drula E."/>
            <person name="Varga T."/>
            <person name="Kohler A."/>
            <person name="Feng B."/>
            <person name="Cao Y."/>
            <person name="Lipzen A."/>
            <person name="Daum C."/>
            <person name="Hundley H."/>
            <person name="Pangilinan J."/>
            <person name="Johnson J."/>
            <person name="Barry K."/>
            <person name="LaButti K."/>
            <person name="Ng V."/>
            <person name="Ahrendt S."/>
            <person name="Min B."/>
            <person name="Choi I.G."/>
            <person name="Park H."/>
            <person name="Plett J.M."/>
            <person name="Magnuson J."/>
            <person name="Spatafora J.W."/>
            <person name="Nagy L.G."/>
            <person name="Henrissat B."/>
            <person name="Grigoriev I.V."/>
            <person name="Yang Z.L."/>
            <person name="Xu J."/>
            <person name="Martin F.M."/>
        </authorList>
    </citation>
    <scope>NUCLEOTIDE SEQUENCE</scope>
    <source>
        <strain evidence="2">KKN 215</strain>
    </source>
</reference>
<dbReference type="OrthoDB" id="3138711at2759"/>
<protein>
    <submittedName>
        <fullName evidence="2">Uncharacterized protein</fullName>
    </submittedName>
</protein>
<accession>A0A8K0XJQ1</accession>
<evidence type="ECO:0000256" key="1">
    <source>
        <dbReference type="SAM" id="MobiDB-lite"/>
    </source>
</evidence>
<evidence type="ECO:0000313" key="2">
    <source>
        <dbReference type="EMBL" id="KAH8073007.1"/>
    </source>
</evidence>
<gene>
    <name evidence="2" type="ORF">BXZ70DRAFT_902940</name>
</gene>
<evidence type="ECO:0000313" key="3">
    <source>
        <dbReference type="Proteomes" id="UP000813824"/>
    </source>
</evidence>
<dbReference type="Proteomes" id="UP000813824">
    <property type="component" value="Unassembled WGS sequence"/>
</dbReference>